<reference evidence="2 3" key="1">
    <citation type="submission" date="2021-11" db="EMBL/GenBank/DDBJ databases">
        <title>Black yeast isolated from Biological Soil Crust.</title>
        <authorList>
            <person name="Kurbessoian T."/>
        </authorList>
    </citation>
    <scope>NUCLEOTIDE SEQUENCE [LARGE SCALE GENOMIC DNA]</scope>
    <source>
        <strain evidence="2 3">CCFEE 5522</strain>
    </source>
</reference>
<sequence length="254" mass="28754">MDKYGENYGDNCDPGLAARIEKRMNGQISADDFAVLKEWREAKSYKEILALNVAYLRGEREICPYQYGPAYAETTPSLPALIRLHGLGILTQNSQPSGTTGPEYGQCNCCPKWSWFWTKQRAFLSFMIPRDVGRIPVEVEKKFIAELMHDSNVFTSIYNGVRLIHNFPEEWETHLAKKADSKVEIESDPEVTYRQIIKLDDSCATVPFATETDVMSKAQPLVIHVLARSWEEQDLVGLVEKAAERAGMNPVYAV</sequence>
<dbReference type="Pfam" id="PF21897">
    <property type="entry name" value="DUF6919"/>
    <property type="match status" value="1"/>
</dbReference>
<organism evidence="2 3">
    <name type="scientific">Oleoguttula mirabilis</name>
    <dbReference type="NCBI Taxonomy" id="1507867"/>
    <lineage>
        <taxon>Eukaryota</taxon>
        <taxon>Fungi</taxon>
        <taxon>Dikarya</taxon>
        <taxon>Ascomycota</taxon>
        <taxon>Pezizomycotina</taxon>
        <taxon>Dothideomycetes</taxon>
        <taxon>Dothideomycetidae</taxon>
        <taxon>Mycosphaerellales</taxon>
        <taxon>Teratosphaeriaceae</taxon>
        <taxon>Oleoguttula</taxon>
    </lineage>
</organism>
<dbReference type="AlphaFoldDB" id="A0AAV9JF49"/>
<feature type="domain" description="DUF6919" evidence="1">
    <location>
        <begin position="38"/>
        <end position="105"/>
    </location>
</feature>
<comment type="caution">
    <text evidence="2">The sequence shown here is derived from an EMBL/GenBank/DDBJ whole genome shotgun (WGS) entry which is preliminary data.</text>
</comment>
<keyword evidence="3" id="KW-1185">Reference proteome</keyword>
<dbReference type="InterPro" id="IPR054212">
    <property type="entry name" value="DUF6919"/>
</dbReference>
<gene>
    <name evidence="2" type="ORF">LTR36_005316</name>
</gene>
<accession>A0AAV9JF49</accession>
<evidence type="ECO:0000259" key="1">
    <source>
        <dbReference type="Pfam" id="PF21897"/>
    </source>
</evidence>
<dbReference type="Proteomes" id="UP001324427">
    <property type="component" value="Unassembled WGS sequence"/>
</dbReference>
<dbReference type="EMBL" id="JAVFHQ010000030">
    <property type="protein sequence ID" value="KAK4543671.1"/>
    <property type="molecule type" value="Genomic_DNA"/>
</dbReference>
<protein>
    <recommendedName>
        <fullName evidence="1">DUF6919 domain-containing protein</fullName>
    </recommendedName>
</protein>
<evidence type="ECO:0000313" key="2">
    <source>
        <dbReference type="EMBL" id="KAK4543671.1"/>
    </source>
</evidence>
<evidence type="ECO:0000313" key="3">
    <source>
        <dbReference type="Proteomes" id="UP001324427"/>
    </source>
</evidence>
<name>A0AAV9JF49_9PEZI</name>
<proteinExistence type="predicted"/>